<comment type="similarity">
    <text evidence="3">Belongs to the PIGC family.</text>
</comment>
<comment type="subcellular location">
    <subcellularLocation>
        <location evidence="1">Membrane</location>
        <topology evidence="1">Multi-pass membrane protein</topology>
    </subcellularLocation>
</comment>
<dbReference type="OrthoDB" id="196709at2759"/>
<protein>
    <submittedName>
        <fullName evidence="10">Phosphatidylinositol N-acetylglucosaminyltransferase-domain-containing protein</fullName>
    </submittedName>
</protein>
<keyword evidence="6 9" id="KW-1133">Transmembrane helix</keyword>
<feature type="region of interest" description="Disordered" evidence="8">
    <location>
        <begin position="241"/>
        <end position="288"/>
    </location>
</feature>
<dbReference type="PANTHER" id="PTHR12982:SF0">
    <property type="entry name" value="PHOSPHATIDYLINOSITOL N-ACETYLGLUCOSAMINYLTRANSFERASE SUBUNIT C"/>
    <property type="match status" value="1"/>
</dbReference>
<dbReference type="AlphaFoldDB" id="A0A2J5HYZ0"/>
<dbReference type="InterPro" id="IPR009450">
    <property type="entry name" value="Plno_GlcNAc_GPI2"/>
</dbReference>
<dbReference type="EMBL" id="KZ559526">
    <property type="protein sequence ID" value="PLN82554.1"/>
    <property type="molecule type" value="Genomic_DNA"/>
</dbReference>
<feature type="transmembrane region" description="Helical" evidence="9">
    <location>
        <begin position="417"/>
        <end position="434"/>
    </location>
</feature>
<accession>A0A2J5HYZ0</accession>
<feature type="compositionally biased region" description="Polar residues" evidence="8">
    <location>
        <begin position="25"/>
        <end position="34"/>
    </location>
</feature>
<evidence type="ECO:0000256" key="8">
    <source>
        <dbReference type="SAM" id="MobiDB-lite"/>
    </source>
</evidence>
<feature type="transmembrane region" description="Helical" evidence="9">
    <location>
        <begin position="440"/>
        <end position="466"/>
    </location>
</feature>
<evidence type="ECO:0000256" key="9">
    <source>
        <dbReference type="SAM" id="Phobius"/>
    </source>
</evidence>
<feature type="region of interest" description="Disordered" evidence="8">
    <location>
        <begin position="1"/>
        <end position="44"/>
    </location>
</feature>
<dbReference type="Proteomes" id="UP000235023">
    <property type="component" value="Unassembled WGS sequence"/>
</dbReference>
<evidence type="ECO:0000256" key="4">
    <source>
        <dbReference type="ARBA" id="ARBA00022502"/>
    </source>
</evidence>
<dbReference type="GO" id="GO:0006506">
    <property type="term" value="P:GPI anchor biosynthetic process"/>
    <property type="evidence" value="ECO:0007669"/>
    <property type="project" value="UniProtKB-UniPathway"/>
</dbReference>
<reference evidence="11" key="1">
    <citation type="submission" date="2017-12" db="EMBL/GenBank/DDBJ databases">
        <authorList>
            <consortium name="DOE Joint Genome Institute"/>
            <person name="Mondo S.J."/>
            <person name="Kjaerbolling I."/>
            <person name="Vesth T.C."/>
            <person name="Frisvad J.C."/>
            <person name="Nybo J.L."/>
            <person name="Theobald S."/>
            <person name="Kuo A."/>
            <person name="Bowyer P."/>
            <person name="Matsuda Y."/>
            <person name="Lyhne E.K."/>
            <person name="Kogle M.E."/>
            <person name="Clum A."/>
            <person name="Lipzen A."/>
            <person name="Salamov A."/>
            <person name="Ngan C.Y."/>
            <person name="Daum C."/>
            <person name="Chiniquy J."/>
            <person name="Barry K."/>
            <person name="LaButti K."/>
            <person name="Haridas S."/>
            <person name="Simmons B.A."/>
            <person name="Magnuson J.K."/>
            <person name="Mortensen U.H."/>
            <person name="Larsen T.O."/>
            <person name="Grigoriev I.V."/>
            <person name="Baker S.E."/>
            <person name="Andersen M.R."/>
            <person name="Nordberg H.P."/>
            <person name="Cantor M.N."/>
            <person name="Hua S.X."/>
        </authorList>
    </citation>
    <scope>NUCLEOTIDE SEQUENCE [LARGE SCALE GENOMIC DNA]</scope>
    <source>
        <strain evidence="11">IBT 19404</strain>
    </source>
</reference>
<gene>
    <name evidence="10" type="ORF">BDW42DRAFT_200421</name>
</gene>
<comment type="pathway">
    <text evidence="2">Glycolipid biosynthesis; glycosylphosphatidylinositol-anchor biosynthesis.</text>
</comment>
<keyword evidence="4" id="KW-0337">GPI-anchor biosynthesis</keyword>
<proteinExistence type="inferred from homology"/>
<dbReference type="GO" id="GO:0016757">
    <property type="term" value="F:glycosyltransferase activity"/>
    <property type="evidence" value="ECO:0007669"/>
    <property type="project" value="UniProtKB-KW"/>
</dbReference>
<dbReference type="PANTHER" id="PTHR12982">
    <property type="entry name" value="PHOSPHATIDYLINOSITOL GLYCAN, CLASS C"/>
    <property type="match status" value="1"/>
</dbReference>
<evidence type="ECO:0000256" key="5">
    <source>
        <dbReference type="ARBA" id="ARBA00022692"/>
    </source>
</evidence>
<feature type="transmembrane region" description="Helical" evidence="9">
    <location>
        <begin position="388"/>
        <end position="405"/>
    </location>
</feature>
<sequence>MPSPPPTDTSSPPDPPPVPVETHPYRTSFSSALSPSRLPDPTRLAPEDAYFAPMVRSRTDASYDESHSLAVLNGGAAAAFGGGGAARKDLRKVGGGRRRKRKGAWKKLLWVRQSYPDNYTDTETFLDHLQRNPRVRPYDFWPLVADSTVIVQHVCSVAIFVCCFVGIVQGRLSPVSVVCWGSVVTGMGWVLWDMWVLRAHGEAAAEEERAAETADDGSSSSSLASRDAVVHGLGLAMSGESSGLHRQGNGNGNEISGDSSDPGSSSSPSPPPQPSYGSGPWPATSGELSKSRILTSRNRQRLSTLKSAFLIYFALLGLSPILKSLTKSTASDSIWAMSCWLLIINIFSFDYGSGEGAGATKFPASLSTNTAVMASTVLASRLPSTPHVFSLMLFSIEVFGLFPIFRRQLRHISWTGHVLLTLALVIVAGGAVGVTLRGGVFAAVVGSVLGSVLTALAMGGCSWWLLSLQKYKNVVTGPWDPARPIIRRHWELS</sequence>
<evidence type="ECO:0000256" key="2">
    <source>
        <dbReference type="ARBA" id="ARBA00004687"/>
    </source>
</evidence>
<evidence type="ECO:0000256" key="6">
    <source>
        <dbReference type="ARBA" id="ARBA00022989"/>
    </source>
</evidence>
<feature type="compositionally biased region" description="Pro residues" evidence="8">
    <location>
        <begin position="1"/>
        <end position="19"/>
    </location>
</feature>
<feature type="compositionally biased region" description="Low complexity" evidence="8">
    <location>
        <begin position="256"/>
        <end position="267"/>
    </location>
</feature>
<evidence type="ECO:0000313" key="10">
    <source>
        <dbReference type="EMBL" id="PLN82554.1"/>
    </source>
</evidence>
<keyword evidence="5 9" id="KW-0812">Transmembrane</keyword>
<dbReference type="Pfam" id="PF06432">
    <property type="entry name" value="GPI2"/>
    <property type="match status" value="1"/>
</dbReference>
<keyword evidence="7 9" id="KW-0472">Membrane</keyword>
<name>A0A2J5HYZ0_9EURO</name>
<dbReference type="UniPathway" id="UPA00196"/>
<organism evidence="10 11">
    <name type="scientific">Aspergillus taichungensis</name>
    <dbReference type="NCBI Taxonomy" id="482145"/>
    <lineage>
        <taxon>Eukaryota</taxon>
        <taxon>Fungi</taxon>
        <taxon>Dikarya</taxon>
        <taxon>Ascomycota</taxon>
        <taxon>Pezizomycotina</taxon>
        <taxon>Eurotiomycetes</taxon>
        <taxon>Eurotiomycetidae</taxon>
        <taxon>Eurotiales</taxon>
        <taxon>Aspergillaceae</taxon>
        <taxon>Aspergillus</taxon>
        <taxon>Aspergillus subgen. Circumdati</taxon>
    </lineage>
</organism>
<evidence type="ECO:0000256" key="1">
    <source>
        <dbReference type="ARBA" id="ARBA00004141"/>
    </source>
</evidence>
<keyword evidence="10" id="KW-0328">Glycosyltransferase</keyword>
<keyword evidence="11" id="KW-1185">Reference proteome</keyword>
<dbReference type="GO" id="GO:0000506">
    <property type="term" value="C:glycosylphosphatidylinositol-N-acetylglucosaminyltransferase (GPI-GnT) complex"/>
    <property type="evidence" value="ECO:0007669"/>
    <property type="project" value="TreeGrafter"/>
</dbReference>
<evidence type="ECO:0000256" key="7">
    <source>
        <dbReference type="ARBA" id="ARBA00023136"/>
    </source>
</evidence>
<keyword evidence="10" id="KW-0808">Transferase</keyword>
<evidence type="ECO:0000313" key="11">
    <source>
        <dbReference type="Proteomes" id="UP000235023"/>
    </source>
</evidence>
<evidence type="ECO:0000256" key="3">
    <source>
        <dbReference type="ARBA" id="ARBA00008321"/>
    </source>
</evidence>